<organism evidence="1 2">
    <name type="scientific">Neokomagataea thailandica NBRC 106555</name>
    <dbReference type="NCBI Taxonomy" id="1223520"/>
    <lineage>
        <taxon>Bacteria</taxon>
        <taxon>Pseudomonadati</taxon>
        <taxon>Pseudomonadota</taxon>
        <taxon>Alphaproteobacteria</taxon>
        <taxon>Acetobacterales</taxon>
        <taxon>Acetobacteraceae</taxon>
        <taxon>Neokomagataea</taxon>
    </lineage>
</organism>
<comment type="caution">
    <text evidence="1">The sequence shown here is derived from an EMBL/GenBank/DDBJ whole genome shotgun (WGS) entry which is preliminary data.</text>
</comment>
<dbReference type="EMBL" id="BAQC01000058">
    <property type="protein sequence ID" value="GBR54586.1"/>
    <property type="molecule type" value="Genomic_DNA"/>
</dbReference>
<sequence>MLLMACLDGVYLTEMGTSMTQISRRFLGLSAAAFGLSLGFIDLPTAYATPLQDPYGTWTLQGENDAVSTLKGTSDQYYTSGLRINWTSGTDNLPMPVANLNRFLMGDGVQRISIGLQQLIYTPHATQMANPPRTDRPYAGLLLGTVNLINDTDLSRTVAGVQFGVMGPAGLGRQVQNGFHNLISDTPNQGWSHQLANQPIFQIQGGRIWRLPIVSVHGFGADILPAVSGAAGNYRTYADLATTFRIGQGLDSDFGNSTIGPGLDGTDAFRATRPLAWYFYGGVEGQAVGYDSTLQGSTFRPNAPHVEKMWNVGEIHAGVAVMWHGVRMSYSQNWQTAQFKTQRSGLFNYGSVKLSVKF</sequence>
<dbReference type="Proteomes" id="UP001062632">
    <property type="component" value="Unassembled WGS sequence"/>
</dbReference>
<evidence type="ECO:0008006" key="3">
    <source>
        <dbReference type="Google" id="ProtNLM"/>
    </source>
</evidence>
<dbReference type="InterPro" id="IPR018707">
    <property type="entry name" value="LpxR"/>
</dbReference>
<protein>
    <recommendedName>
        <fullName evidence="3">Outer membrane protein</fullName>
    </recommendedName>
</protein>
<evidence type="ECO:0000313" key="1">
    <source>
        <dbReference type="EMBL" id="GBR54586.1"/>
    </source>
</evidence>
<reference evidence="1 2" key="1">
    <citation type="submission" date="2013-04" db="EMBL/GenBank/DDBJ databases">
        <title>The genome sequencing project of 58 acetic acid bacteria.</title>
        <authorList>
            <person name="Okamoto-Kainuma A."/>
            <person name="Ishikawa M."/>
            <person name="Umino S."/>
            <person name="Koizumi Y."/>
            <person name="Shiwa Y."/>
            <person name="Yoshikawa H."/>
            <person name="Matsutani M."/>
            <person name="Matsushita K."/>
        </authorList>
    </citation>
    <scope>NUCLEOTIDE SEQUENCE [LARGE SCALE GENOMIC DNA]</scope>
    <source>
        <strain evidence="1 2">NBRC 106555</strain>
    </source>
</reference>
<dbReference type="Gene3D" id="2.40.128.140">
    <property type="entry name" value="Outer membrane protein"/>
    <property type="match status" value="1"/>
</dbReference>
<evidence type="ECO:0000313" key="2">
    <source>
        <dbReference type="Proteomes" id="UP001062632"/>
    </source>
</evidence>
<dbReference type="Pfam" id="PF09982">
    <property type="entry name" value="LpxR"/>
    <property type="match status" value="1"/>
</dbReference>
<keyword evidence="2" id="KW-1185">Reference proteome</keyword>
<proteinExistence type="predicted"/>
<gene>
    <name evidence="1" type="ORF">AA106555_1730</name>
</gene>
<name>A0ABQ0QRT3_9PROT</name>
<accession>A0ABQ0QRT3</accession>
<dbReference type="InterPro" id="IPR037107">
    <property type="entry name" value="Put_OMP_sf"/>
</dbReference>